<accession>A0ACB8X3R8</accession>
<keyword evidence="2" id="KW-1185">Reference proteome</keyword>
<sequence>MKMFCRTDQCCICYLCSKDNHKGHNKVSAAAERNERQRELGIAREKIQHRILNREKDVKLFQQEEDAVNHSAENALRNTEKIFTELIRIIEKRESYVKEIIKSRQKTEVGRFKKVQEKAKQELTELRRKDTELEKLSHTEDHTHFLLYYPSLSSLSEYKDPPSAKVRRLRYFEKLTVALSEARDKLQEVFGEEYAKILMTVTDPDVLQSSPQAEPKTRADFLQYACQITLDPNTANTHVSVSKGNRKIAFMREEQKYSPHPDRFPDLWQVLSSESLTGRCYWEVEWRGGGVLVAVVHTRTSAERGTSVIASSDRTRSVERQWQRMNMTERLSCGVLDRLKRYEDCDLNVNLSFPGMDPSMGQERRTPVTPSSSSRYHRRRSSGSRDERYRSDVHTEAVQAALAKHKERKMAVPMPSKRRSLVVQTSMDAYTPPDTSSGSEGEGQGEGNEEGGDGEEEDGGGGGGTSSSREGSISMEHWINRAIHGTSSTTTTTSSTASSSSSSTRRRGQVSRALGRDGRLADVLAIAARPHLRPPPPPPPPPSSPPPPPPQDSPPVSSSASSAPHRDAAGEDALYSTPVERSEDGRGQVGSLHPSQEVQALLCPLNQRRRVHRPGQVVVISDEAHHCCVVGKLHNMVSGRPWDTVVCHQSEQQRAQDTAPVCQAQVKSGADGILCGAVLAGLLTHLSLKRRRRAVPAGTVENGNSGPRRSENHSAPPDVTGYTNNTANAAATDGIQVERTPGAGTAAQRQTPKYGNAELMETGDGVPVSSRVSAKIQQLVNTLKRPKRPPLREFFVDDFEELLEVQQPDPNQPKAEGAQMVAMRGEQLGVVTNWPPSLEAALQRWGTISPKAPCLTTMDTNGKPLYVLTYGKLWSRSVKVAYNLLHKLGTKQEPLVRPGDRVALVFPNNDPAAFMTAFYGCLLAEVVPVPIEVPLTRKDAGSQQIGFLLGSCGVTVALTSDACHKGLPKSPTGEIPQFKGLNYKDKTDETLLYVCQCVVCLYEGVPCLAPKDSWDRLQHPVTLCSQDKAGWPKLLWFVAESKHLSKPPRDWFPHIKDANQDTAYIEYKTCKDGSVLGVTVMRIAMLTHCQALTQSCSYTEAETIVNVLDFKKDVGLWHAVLTSVMNMMHIISIPYALMKVNPLSWIQKVCQYKAKVACVKSRDMHWALVAHRDQRDVNLSSLRMLVVADGSNPWSISSCDAFLNVFQTKGLKPEVICPCASSPEALTVAIRSSVAFETLNLQPFHLFHHPLCRYPPCRLIGRILPSSRRPVEEGSTPPGRGVLSMQGLSHGVIRVDSEEKLSVLTLQDVGSVMPGALMCVVKPEGVPQLCKTDEIGELCVCTVATGTSYYGLAGMTKNTFERVPLHQDRPAGVHRACRSDLRGGEDGRPDGGRGASTRHNADDIVATALAVEPMKFVYRGRIAVFSITVLHDERIVVVAEQRPDSTEEDSFQWMSRVLQAIDGIHQVGVYCLALVPSNTLPKTPLGGIHLSETKQLFLEGALHPCNVLMCPHTCVTNLPKPRQKQPEIGPASVMVGNLVSGKRIAQASGRDLGQIEDNDQARKQQYFGRSTLRNVKSEFLFLSEVLQWRAQTTPDHVLYTLLNSRGTIASSLTCVQLHKRAEKIAGMLAERGHLQDGDHVALVYPPGIDLIVAFYGCLYAGCVPITVRPPHPQNIATTLPTVKMIVECKLADKIRIKADVVHSCGTGRTCRVVGKQNRVVPPAQLRSVPAVGEGPRVSRSVCVMTTQVICKLLRSKEASAAVEVRTWPPVMDTDDLPKKKPPLLYKPSNPDTLAYLDFSVSTTGMLAGVKMSHTATSAFCRSIKLQCELYPSREVAICLDPYCGLGFVLWCLCSVYSGHQSILIPPSELEVNPALWLSAVSQYKVRDTFCSYSVMELCTKGLGLQTDSLKSRGLDLSRVRTCVVVAEERPRTALTQSFSKLFKDLGLHPRAVSTSFGCRVNLAICLQGLLFAVGVRLVERGSPHSLPLMESGKILPGVRIIIANPETKGPMGESHLGEIWVHSGHNASGYFTVYGDEALQSDHFNSRLSFGDTQTVWARTGYLGFLRRTELTDASGERHDALYVVGALEEAMELRGMRYHPIDIETSVIRTHKSITECAVFTWTNLLVVVVELDGSEQEALDLVPLVTNVVLEEHYLIVGVVVVVDIGVIPINSRGEKQRMHLRDGFLADQLDPIYVAYNMCRAPPGGRRGGGLRIVEEEAKTVGS</sequence>
<protein>
    <submittedName>
        <fullName evidence="1">Uncharacterized protein</fullName>
    </submittedName>
</protein>
<reference evidence="1" key="1">
    <citation type="submission" date="2022-04" db="EMBL/GenBank/DDBJ databases">
        <title>Jade perch genome.</title>
        <authorList>
            <person name="Chao B."/>
        </authorList>
    </citation>
    <scope>NUCLEOTIDE SEQUENCE</scope>
    <source>
        <strain evidence="1">CB-2022</strain>
    </source>
</reference>
<dbReference type="EMBL" id="CM041533">
    <property type="protein sequence ID" value="KAI3374626.1"/>
    <property type="molecule type" value="Genomic_DNA"/>
</dbReference>
<evidence type="ECO:0000313" key="1">
    <source>
        <dbReference type="EMBL" id="KAI3374626.1"/>
    </source>
</evidence>
<dbReference type="Proteomes" id="UP000831701">
    <property type="component" value="Chromosome 3"/>
</dbReference>
<name>A0ACB8X3R8_9TELE</name>
<organism evidence="1 2">
    <name type="scientific">Scortum barcoo</name>
    <name type="common">barcoo grunter</name>
    <dbReference type="NCBI Taxonomy" id="214431"/>
    <lineage>
        <taxon>Eukaryota</taxon>
        <taxon>Metazoa</taxon>
        <taxon>Chordata</taxon>
        <taxon>Craniata</taxon>
        <taxon>Vertebrata</taxon>
        <taxon>Euteleostomi</taxon>
        <taxon>Actinopterygii</taxon>
        <taxon>Neopterygii</taxon>
        <taxon>Teleostei</taxon>
        <taxon>Neoteleostei</taxon>
        <taxon>Acanthomorphata</taxon>
        <taxon>Eupercaria</taxon>
        <taxon>Centrarchiformes</taxon>
        <taxon>Terapontoidei</taxon>
        <taxon>Terapontidae</taxon>
        <taxon>Scortum</taxon>
    </lineage>
</organism>
<evidence type="ECO:0000313" key="2">
    <source>
        <dbReference type="Proteomes" id="UP000831701"/>
    </source>
</evidence>
<gene>
    <name evidence="1" type="ORF">L3Q82_021200</name>
</gene>
<comment type="caution">
    <text evidence="1">The sequence shown here is derived from an EMBL/GenBank/DDBJ whole genome shotgun (WGS) entry which is preliminary data.</text>
</comment>
<proteinExistence type="predicted"/>